<accession>A0ACC0DGF2</accession>
<sequence>MCLSQKNQCAFSLLFRDRIAKANGPRLLIMTSVQVQHHVNEDVTMGVKALVIALAVISVALRFYTRIFTCAGLKADDWLILSAVVATLLTAVLLLWGNAISPAGLWASASENTDPNYVYTPEDIFHMKLAFVIPVLYFTISGATKLGILFMYHRIFAVSTAFRYLTFTAGGLVIGWWVGCTVATLTSCVPLEWTWINSPGDPRYCFSYNIFWMASGACEIFLDVLILSLPITVVVTIRLSLEQKLTVSGIFLLGGFVIITGLVKVILGYSPGQQVPSYASTEVWTSVHTGMAIVCSNLPIFKPLINRISRSRFVTKISNVLPLRRSAENLRSSPNRMILGPGGGGRSNDQIRISPLVTIGGTPMYDSYFSRPGTAYLGGGGVVCSTKRREPAPERYGEENDQELFLELPDINLLKGMELPSLHS</sequence>
<gene>
    <name evidence="1" type="ORF">F4821DRAFT_189180</name>
</gene>
<evidence type="ECO:0000313" key="1">
    <source>
        <dbReference type="EMBL" id="KAI6091658.1"/>
    </source>
</evidence>
<protein>
    <submittedName>
        <fullName evidence="1">Uncharacterized protein</fullName>
    </submittedName>
</protein>
<keyword evidence="2" id="KW-1185">Reference proteome</keyword>
<comment type="caution">
    <text evidence="1">The sequence shown here is derived from an EMBL/GenBank/DDBJ whole genome shotgun (WGS) entry which is preliminary data.</text>
</comment>
<reference evidence="1 2" key="1">
    <citation type="journal article" date="2022" name="New Phytol.">
        <title>Ecological generalism drives hyperdiversity of secondary metabolite gene clusters in xylarialean endophytes.</title>
        <authorList>
            <person name="Franco M.E.E."/>
            <person name="Wisecaver J.H."/>
            <person name="Arnold A.E."/>
            <person name="Ju Y.M."/>
            <person name="Slot J.C."/>
            <person name="Ahrendt S."/>
            <person name="Moore L.P."/>
            <person name="Eastman K.E."/>
            <person name="Scott K."/>
            <person name="Konkel Z."/>
            <person name="Mondo S.J."/>
            <person name="Kuo A."/>
            <person name="Hayes R.D."/>
            <person name="Haridas S."/>
            <person name="Andreopoulos B."/>
            <person name="Riley R."/>
            <person name="LaButti K."/>
            <person name="Pangilinan J."/>
            <person name="Lipzen A."/>
            <person name="Amirebrahimi M."/>
            <person name="Yan J."/>
            <person name="Adam C."/>
            <person name="Keymanesh K."/>
            <person name="Ng V."/>
            <person name="Louie K."/>
            <person name="Northen T."/>
            <person name="Drula E."/>
            <person name="Henrissat B."/>
            <person name="Hsieh H.M."/>
            <person name="Youens-Clark K."/>
            <person name="Lutzoni F."/>
            <person name="Miadlikowska J."/>
            <person name="Eastwood D.C."/>
            <person name="Hamelin R.C."/>
            <person name="Grigoriev I.V."/>
            <person name="U'Ren J.M."/>
        </authorList>
    </citation>
    <scope>NUCLEOTIDE SEQUENCE [LARGE SCALE GENOMIC DNA]</scope>
    <source>
        <strain evidence="1 2">ER1909</strain>
    </source>
</reference>
<dbReference type="Proteomes" id="UP001497680">
    <property type="component" value="Unassembled WGS sequence"/>
</dbReference>
<evidence type="ECO:0000313" key="2">
    <source>
        <dbReference type="Proteomes" id="UP001497680"/>
    </source>
</evidence>
<name>A0ACC0DGF2_9PEZI</name>
<dbReference type="EMBL" id="MU394286">
    <property type="protein sequence ID" value="KAI6091658.1"/>
    <property type="molecule type" value="Genomic_DNA"/>
</dbReference>
<proteinExistence type="predicted"/>
<organism evidence="1 2">
    <name type="scientific">Hypoxylon rubiginosum</name>
    <dbReference type="NCBI Taxonomy" id="110542"/>
    <lineage>
        <taxon>Eukaryota</taxon>
        <taxon>Fungi</taxon>
        <taxon>Dikarya</taxon>
        <taxon>Ascomycota</taxon>
        <taxon>Pezizomycotina</taxon>
        <taxon>Sordariomycetes</taxon>
        <taxon>Xylariomycetidae</taxon>
        <taxon>Xylariales</taxon>
        <taxon>Hypoxylaceae</taxon>
        <taxon>Hypoxylon</taxon>
    </lineage>
</organism>